<dbReference type="SUPFAM" id="SSF52402">
    <property type="entry name" value="Adenine nucleotide alpha hydrolases-like"/>
    <property type="match status" value="1"/>
</dbReference>
<dbReference type="InterPro" id="IPR006426">
    <property type="entry name" value="Asn_synth_AEB"/>
</dbReference>
<dbReference type="InterPro" id="IPR029055">
    <property type="entry name" value="Ntn_hydrolases_N"/>
</dbReference>
<dbReference type="GO" id="GO:0004066">
    <property type="term" value="F:asparagine synthase (glutamine-hydrolyzing) activity"/>
    <property type="evidence" value="ECO:0007669"/>
    <property type="project" value="UniProtKB-EC"/>
</dbReference>
<comment type="caution">
    <text evidence="9">The sequence shown here is derived from an EMBL/GenBank/DDBJ whole genome shotgun (WGS) entry which is preliminary data.</text>
</comment>
<dbReference type="InterPro" id="IPR001962">
    <property type="entry name" value="Asn_synthase"/>
</dbReference>
<accession>A0ABV7ZUS4</accession>
<keyword evidence="5" id="KW-0067">ATP-binding</keyword>
<dbReference type="InterPro" id="IPR017932">
    <property type="entry name" value="GATase_2_dom"/>
</dbReference>
<protein>
    <recommendedName>
        <fullName evidence="3">asparagine synthase (glutamine-hydrolyzing)</fullName>
        <ecNumber evidence="3">6.3.5.4</ecNumber>
    </recommendedName>
</protein>
<evidence type="ECO:0000256" key="1">
    <source>
        <dbReference type="ARBA" id="ARBA00005187"/>
    </source>
</evidence>
<dbReference type="CDD" id="cd00712">
    <property type="entry name" value="AsnB"/>
    <property type="match status" value="1"/>
</dbReference>
<evidence type="ECO:0000256" key="4">
    <source>
        <dbReference type="ARBA" id="ARBA00022741"/>
    </source>
</evidence>
<feature type="domain" description="Glutamine amidotransferase type-2" evidence="8">
    <location>
        <begin position="2"/>
        <end position="215"/>
    </location>
</feature>
<proteinExistence type="inferred from homology"/>
<comment type="catalytic activity">
    <reaction evidence="7">
        <text>L-aspartate + L-glutamine + ATP + H2O = L-asparagine + L-glutamate + AMP + diphosphate + H(+)</text>
        <dbReference type="Rhea" id="RHEA:12228"/>
        <dbReference type="ChEBI" id="CHEBI:15377"/>
        <dbReference type="ChEBI" id="CHEBI:15378"/>
        <dbReference type="ChEBI" id="CHEBI:29985"/>
        <dbReference type="ChEBI" id="CHEBI:29991"/>
        <dbReference type="ChEBI" id="CHEBI:30616"/>
        <dbReference type="ChEBI" id="CHEBI:33019"/>
        <dbReference type="ChEBI" id="CHEBI:58048"/>
        <dbReference type="ChEBI" id="CHEBI:58359"/>
        <dbReference type="ChEBI" id="CHEBI:456215"/>
        <dbReference type="EC" id="6.3.5.4"/>
    </reaction>
</comment>
<evidence type="ECO:0000313" key="10">
    <source>
        <dbReference type="Proteomes" id="UP001595617"/>
    </source>
</evidence>
<dbReference type="CDD" id="cd01991">
    <property type="entry name" value="Asn_synthase_B_C"/>
    <property type="match status" value="1"/>
</dbReference>
<evidence type="ECO:0000256" key="7">
    <source>
        <dbReference type="ARBA" id="ARBA00048741"/>
    </source>
</evidence>
<dbReference type="PANTHER" id="PTHR43284:SF1">
    <property type="entry name" value="ASPARAGINE SYNTHETASE"/>
    <property type="match status" value="1"/>
</dbReference>
<dbReference type="Gene3D" id="3.60.20.10">
    <property type="entry name" value="Glutamine Phosphoribosylpyrophosphate, subunit 1, domain 1"/>
    <property type="match status" value="1"/>
</dbReference>
<keyword evidence="6" id="KW-0315">Glutamine amidotransferase</keyword>
<dbReference type="PROSITE" id="PS51278">
    <property type="entry name" value="GATASE_TYPE_2"/>
    <property type="match status" value="1"/>
</dbReference>
<gene>
    <name evidence="9" type="primary">asnB</name>
    <name evidence="9" type="ORF">ACFOOG_03870</name>
</gene>
<keyword evidence="4" id="KW-0547">Nucleotide-binding</keyword>
<dbReference type="InterPro" id="IPR033738">
    <property type="entry name" value="AsnB_N"/>
</dbReference>
<evidence type="ECO:0000256" key="5">
    <source>
        <dbReference type="ARBA" id="ARBA00022840"/>
    </source>
</evidence>
<evidence type="ECO:0000259" key="8">
    <source>
        <dbReference type="PROSITE" id="PS51278"/>
    </source>
</evidence>
<name>A0ABV7ZUS4_9GAMM</name>
<dbReference type="Pfam" id="PF13522">
    <property type="entry name" value="GATase_6"/>
    <property type="match status" value="1"/>
</dbReference>
<comment type="similarity">
    <text evidence="2">Belongs to the asparagine synthetase family.</text>
</comment>
<dbReference type="NCBIfam" id="TIGR01536">
    <property type="entry name" value="asn_synth_AEB"/>
    <property type="match status" value="1"/>
</dbReference>
<evidence type="ECO:0000256" key="3">
    <source>
        <dbReference type="ARBA" id="ARBA00012737"/>
    </source>
</evidence>
<sequence>MCGIGGYLRNPDERPQYTEQRLAAMGQALYHRGPDAGAQWQDDRIGLVHRRLAIIDLSDAGIQPMHSACERYVMVFNGEIYNFKTLRAELKAEGVLFRTHTDSEVILMLYERLGTACLQRLNGMFAVAIWDRQAHTLFLARDRLGKKPLYVYEHGGQVAFASEIKALLRLPFVRRDLRPDAIQDFFFHQYVPDPKTIFAHIHKLPPAHFLLLGPNGHRQQEEYWHLSFADTLTASPEQIAGELHELIDDSVQLRQLSDVPLGAFLSGGIDSSAVVGLMAGNSDVPVTTCSIGFDDDKFDEITYARQVATQFNTDHHEFTVRQTVQDHLVEIARYFDEPFADPSFVPTYFVSQLARQRVTVALAGDGGDENFAGYSKYRVDEIENTLRGYVPGGLRRNLFPPMAGLLGALPGSVARRGRSLLSTLAQEPDRSFFITNAFFTEALWQDAVQPDFQRQLNGYDPAEVTLQHYRAADAPDHLGRVLYTDIKTYLPGDILVKVDRMSMANSLETRAPLLDYRVVEYAARIPSALKLHQGEKKHILKQAMTPLLSNDILYRRKMGFSVPLAQWLRHEIRALAERTLLQANAGLNDFFKPSVIARLWHEHQAGKADHAQALWSFLVFELWWQQYVVGLTGEEQVA</sequence>
<comment type="pathway">
    <text evidence="1">Amino-acid biosynthesis; L-asparagine biosynthesis; L-asparagine from L-aspartate (L-Gln route): step 1/1.</text>
</comment>
<dbReference type="InterPro" id="IPR051786">
    <property type="entry name" value="ASN_synthetase/amidase"/>
</dbReference>
<dbReference type="InterPro" id="IPR014729">
    <property type="entry name" value="Rossmann-like_a/b/a_fold"/>
</dbReference>
<dbReference type="RefSeq" id="WP_380693556.1">
    <property type="nucleotide sequence ID" value="NZ_JBHRYR010000002.1"/>
</dbReference>
<dbReference type="Gene3D" id="3.40.50.620">
    <property type="entry name" value="HUPs"/>
    <property type="match status" value="1"/>
</dbReference>
<dbReference type="PANTHER" id="PTHR43284">
    <property type="entry name" value="ASPARAGINE SYNTHETASE (GLUTAMINE-HYDROLYZING)"/>
    <property type="match status" value="1"/>
</dbReference>
<evidence type="ECO:0000256" key="6">
    <source>
        <dbReference type="ARBA" id="ARBA00022962"/>
    </source>
</evidence>
<evidence type="ECO:0000313" key="9">
    <source>
        <dbReference type="EMBL" id="MFC3851964.1"/>
    </source>
</evidence>
<keyword evidence="9" id="KW-0436">Ligase</keyword>
<dbReference type="SUPFAM" id="SSF56235">
    <property type="entry name" value="N-terminal nucleophile aminohydrolases (Ntn hydrolases)"/>
    <property type="match status" value="1"/>
</dbReference>
<keyword evidence="10" id="KW-1185">Reference proteome</keyword>
<evidence type="ECO:0000256" key="2">
    <source>
        <dbReference type="ARBA" id="ARBA00005752"/>
    </source>
</evidence>
<organism evidence="9 10">
    <name type="scientific">Saccharospirillum mangrovi</name>
    <dbReference type="NCBI Taxonomy" id="2161747"/>
    <lineage>
        <taxon>Bacteria</taxon>
        <taxon>Pseudomonadati</taxon>
        <taxon>Pseudomonadota</taxon>
        <taxon>Gammaproteobacteria</taxon>
        <taxon>Oceanospirillales</taxon>
        <taxon>Saccharospirillaceae</taxon>
        <taxon>Saccharospirillum</taxon>
    </lineage>
</organism>
<dbReference type="Proteomes" id="UP001595617">
    <property type="component" value="Unassembled WGS sequence"/>
</dbReference>
<dbReference type="PIRSF" id="PIRSF001589">
    <property type="entry name" value="Asn_synthetase_glu-h"/>
    <property type="match status" value="1"/>
</dbReference>
<dbReference type="Pfam" id="PF00733">
    <property type="entry name" value="Asn_synthase"/>
    <property type="match status" value="1"/>
</dbReference>
<dbReference type="EC" id="6.3.5.4" evidence="3"/>
<dbReference type="EMBL" id="JBHRYR010000002">
    <property type="protein sequence ID" value="MFC3851964.1"/>
    <property type="molecule type" value="Genomic_DNA"/>
</dbReference>
<reference evidence="10" key="1">
    <citation type="journal article" date="2019" name="Int. J. Syst. Evol. Microbiol.">
        <title>The Global Catalogue of Microorganisms (GCM) 10K type strain sequencing project: providing services to taxonomists for standard genome sequencing and annotation.</title>
        <authorList>
            <consortium name="The Broad Institute Genomics Platform"/>
            <consortium name="The Broad Institute Genome Sequencing Center for Infectious Disease"/>
            <person name="Wu L."/>
            <person name="Ma J."/>
        </authorList>
    </citation>
    <scope>NUCLEOTIDE SEQUENCE [LARGE SCALE GENOMIC DNA]</scope>
    <source>
        <strain evidence="10">IBRC 10765</strain>
    </source>
</reference>